<dbReference type="EMBL" id="FWZD01000035">
    <property type="protein sequence ID" value="SMD82585.1"/>
    <property type="molecule type" value="Genomic_DNA"/>
</dbReference>
<gene>
    <name evidence="3" type="ORF">BACERE00185_01240</name>
</gene>
<organism evidence="3 4">
    <name type="scientific">Bacillus mobilis</name>
    <dbReference type="NCBI Taxonomy" id="2026190"/>
    <lineage>
        <taxon>Bacteria</taxon>
        <taxon>Bacillati</taxon>
        <taxon>Bacillota</taxon>
        <taxon>Bacilli</taxon>
        <taxon>Bacillales</taxon>
        <taxon>Bacillaceae</taxon>
        <taxon>Bacillus</taxon>
        <taxon>Bacillus cereus group</taxon>
    </lineage>
</organism>
<feature type="transmembrane region" description="Helical" evidence="1">
    <location>
        <begin position="118"/>
        <end position="138"/>
    </location>
</feature>
<evidence type="ECO:0000259" key="2">
    <source>
        <dbReference type="Pfam" id="PF13127"/>
    </source>
</evidence>
<dbReference type="AlphaFoldDB" id="A0A1Y5Z8M2"/>
<keyword evidence="1" id="KW-0812">Transmembrane</keyword>
<keyword evidence="1" id="KW-0472">Membrane</keyword>
<feature type="transmembrane region" description="Helical" evidence="1">
    <location>
        <begin position="14"/>
        <end position="34"/>
    </location>
</feature>
<feature type="transmembrane region" description="Helical" evidence="1">
    <location>
        <begin position="46"/>
        <end position="67"/>
    </location>
</feature>
<sequence length="144" mass="15886">MNCEIKGEYIMKKYLLAIVLISLGATCLIIHGTTSKMDGSGLLIEPYFFLVPVSYLLFISGIGVSVFEFITSNKEKKYLLASSPIFLGVLCIIMFNIIGSEVKPDGTLVEPFFLIPLAYLFTFTGIVAILCVALFSVIRKKTAR</sequence>
<proteinExistence type="predicted"/>
<evidence type="ECO:0000313" key="4">
    <source>
        <dbReference type="Proteomes" id="UP000194439"/>
    </source>
</evidence>
<feature type="domain" description="DUF3955" evidence="2">
    <location>
        <begin position="77"/>
        <end position="133"/>
    </location>
</feature>
<feature type="domain" description="DUF3955" evidence="2">
    <location>
        <begin position="13"/>
        <end position="70"/>
    </location>
</feature>
<dbReference type="InterPro" id="IPR025016">
    <property type="entry name" value="DUF3955"/>
</dbReference>
<dbReference type="Pfam" id="PF13127">
    <property type="entry name" value="DUF3955"/>
    <property type="match status" value="2"/>
</dbReference>
<feature type="transmembrane region" description="Helical" evidence="1">
    <location>
        <begin position="79"/>
        <end position="98"/>
    </location>
</feature>
<name>A0A1Y5Z8M2_9BACI</name>
<keyword evidence="1" id="KW-1133">Transmembrane helix</keyword>
<accession>A0A1Y5Z8M2</accession>
<reference evidence="4" key="1">
    <citation type="submission" date="2017-04" db="EMBL/GenBank/DDBJ databases">
        <authorList>
            <person name="Criscuolo A."/>
        </authorList>
    </citation>
    <scope>NUCLEOTIDE SEQUENCE [LARGE SCALE GENOMIC DNA]</scope>
</reference>
<evidence type="ECO:0000313" key="3">
    <source>
        <dbReference type="EMBL" id="SMD82585.1"/>
    </source>
</evidence>
<evidence type="ECO:0000256" key="1">
    <source>
        <dbReference type="SAM" id="Phobius"/>
    </source>
</evidence>
<protein>
    <recommendedName>
        <fullName evidence="2">DUF3955 domain-containing protein</fullName>
    </recommendedName>
</protein>
<dbReference type="Proteomes" id="UP000194439">
    <property type="component" value="Unassembled WGS sequence"/>
</dbReference>